<protein>
    <submittedName>
        <fullName evidence="1">Uncharacterized protein</fullName>
    </submittedName>
</protein>
<gene>
    <name evidence="1" type="ORF">Cgig2_022198</name>
</gene>
<proteinExistence type="predicted"/>
<reference evidence="1" key="1">
    <citation type="submission" date="2022-04" db="EMBL/GenBank/DDBJ databases">
        <title>Carnegiea gigantea Genome sequencing and assembly v2.</title>
        <authorList>
            <person name="Copetti D."/>
            <person name="Sanderson M.J."/>
            <person name="Burquez A."/>
            <person name="Wojciechowski M.F."/>
        </authorList>
    </citation>
    <scope>NUCLEOTIDE SEQUENCE</scope>
    <source>
        <strain evidence="1">SGP5-SGP5p</strain>
        <tissue evidence="1">Aerial part</tissue>
    </source>
</reference>
<dbReference type="OrthoDB" id="1935089at2759"/>
<name>A0A9Q1GNB8_9CARY</name>
<organism evidence="1 2">
    <name type="scientific">Carnegiea gigantea</name>
    <dbReference type="NCBI Taxonomy" id="171969"/>
    <lineage>
        <taxon>Eukaryota</taxon>
        <taxon>Viridiplantae</taxon>
        <taxon>Streptophyta</taxon>
        <taxon>Embryophyta</taxon>
        <taxon>Tracheophyta</taxon>
        <taxon>Spermatophyta</taxon>
        <taxon>Magnoliopsida</taxon>
        <taxon>eudicotyledons</taxon>
        <taxon>Gunneridae</taxon>
        <taxon>Pentapetalae</taxon>
        <taxon>Caryophyllales</taxon>
        <taxon>Cactineae</taxon>
        <taxon>Cactaceae</taxon>
        <taxon>Cactoideae</taxon>
        <taxon>Echinocereeae</taxon>
        <taxon>Carnegiea</taxon>
    </lineage>
</organism>
<evidence type="ECO:0000313" key="1">
    <source>
        <dbReference type="EMBL" id="KAJ8422457.1"/>
    </source>
</evidence>
<dbReference type="AlphaFoldDB" id="A0A9Q1GNB8"/>
<accession>A0A9Q1GNB8</accession>
<keyword evidence="2" id="KW-1185">Reference proteome</keyword>
<dbReference type="EMBL" id="JAKOGI010002249">
    <property type="protein sequence ID" value="KAJ8422457.1"/>
    <property type="molecule type" value="Genomic_DNA"/>
</dbReference>
<evidence type="ECO:0000313" key="2">
    <source>
        <dbReference type="Proteomes" id="UP001153076"/>
    </source>
</evidence>
<comment type="caution">
    <text evidence="1">The sequence shown here is derived from an EMBL/GenBank/DDBJ whole genome shotgun (WGS) entry which is preliminary data.</text>
</comment>
<dbReference type="Proteomes" id="UP001153076">
    <property type="component" value="Unassembled WGS sequence"/>
</dbReference>
<sequence length="204" mass="23782">MHYRERTKTSFDRKLQQELDVTLSQIETFWYQKSRAELIHHGDHNTRFFHTSNIIKRIINQIKVTAIPAYTMQTVRIPRSVCNDIDRKMKRFLWGRTSMERRSQLVAWEVVIEAKDDGGLRLRSMRQLNATFLMKLESSTLCGRVLIGKYCRGGHIESHIATQNSSNVWCNILETHKLMKKGMGHIVGDGKELLSQAIREVPED</sequence>